<name>A0A8D9H8F9_BRACM</name>
<protein>
    <submittedName>
        <fullName evidence="1">Uncharacterized protein</fullName>
    </submittedName>
</protein>
<dbReference type="Gramene" id="A02p26160.2_BraZ1">
    <property type="protein sequence ID" value="A02p26160.2_BraZ1.CDS"/>
    <property type="gene ID" value="A02g26160.2_BraZ1"/>
</dbReference>
<reference evidence="1 2" key="1">
    <citation type="submission" date="2021-07" db="EMBL/GenBank/DDBJ databases">
        <authorList>
            <consortium name="Genoscope - CEA"/>
            <person name="William W."/>
        </authorList>
    </citation>
    <scope>NUCLEOTIDE SEQUENCE [LARGE SCALE GENOMIC DNA]</scope>
</reference>
<evidence type="ECO:0000313" key="2">
    <source>
        <dbReference type="Proteomes" id="UP000694005"/>
    </source>
</evidence>
<accession>A0A8D9H8F9</accession>
<evidence type="ECO:0000313" key="1">
    <source>
        <dbReference type="EMBL" id="CAG7893664.1"/>
    </source>
</evidence>
<sequence length="112" mass="12371">MANSCVFFSDLKSGRSSSTVEVRLLRFWEARNIRCADELMSVDMLLVDTNATLVPATVAASRVPIPNFRLFDSSLLIEFSDATSLNGLTEPNPVLHTLKNAFHSVVKARCLL</sequence>
<organism evidence="1 2">
    <name type="scientific">Brassica campestris</name>
    <name type="common">Field mustard</name>
    <dbReference type="NCBI Taxonomy" id="3711"/>
    <lineage>
        <taxon>Eukaryota</taxon>
        <taxon>Viridiplantae</taxon>
        <taxon>Streptophyta</taxon>
        <taxon>Embryophyta</taxon>
        <taxon>Tracheophyta</taxon>
        <taxon>Spermatophyta</taxon>
        <taxon>Magnoliopsida</taxon>
        <taxon>eudicotyledons</taxon>
        <taxon>Gunneridae</taxon>
        <taxon>Pentapetalae</taxon>
        <taxon>rosids</taxon>
        <taxon>malvids</taxon>
        <taxon>Brassicales</taxon>
        <taxon>Brassicaceae</taxon>
        <taxon>Brassiceae</taxon>
        <taxon>Brassica</taxon>
    </lineage>
</organism>
<dbReference type="Proteomes" id="UP000694005">
    <property type="component" value="Chromosome A02"/>
</dbReference>
<dbReference type="AlphaFoldDB" id="A0A8D9H8F9"/>
<gene>
    <name evidence="1" type="ORF">BRAPAZ1V2_A02P26160.2</name>
</gene>
<dbReference type="EMBL" id="LS974618">
    <property type="protein sequence ID" value="CAG7893664.1"/>
    <property type="molecule type" value="Genomic_DNA"/>
</dbReference>
<proteinExistence type="predicted"/>